<feature type="domain" description="LapA adhesin" evidence="1">
    <location>
        <begin position="315"/>
        <end position="355"/>
    </location>
</feature>
<feature type="domain" description="LapA adhesin" evidence="1">
    <location>
        <begin position="215"/>
        <end position="313"/>
    </location>
</feature>
<feature type="non-terminal residue" evidence="2">
    <location>
        <position position="1"/>
    </location>
</feature>
<organism evidence="2 3">
    <name type="scientific">Pseudomonas farris</name>
    <dbReference type="NCBI Taxonomy" id="2841207"/>
    <lineage>
        <taxon>Bacteria</taxon>
        <taxon>Pseudomonadati</taxon>
        <taxon>Pseudomonadota</taxon>
        <taxon>Gammaproteobacteria</taxon>
        <taxon>Pseudomonadales</taxon>
        <taxon>Pseudomonadaceae</taxon>
        <taxon>Pseudomonas</taxon>
    </lineage>
</organism>
<evidence type="ECO:0000313" key="2">
    <source>
        <dbReference type="EMBL" id="MBV4467466.1"/>
    </source>
</evidence>
<accession>A0ABS6Q421</accession>
<evidence type="ECO:0000259" key="1">
    <source>
        <dbReference type="Pfam" id="PF20579"/>
    </source>
</evidence>
<evidence type="ECO:0000313" key="3">
    <source>
        <dbReference type="Proteomes" id="UP000886900"/>
    </source>
</evidence>
<dbReference type="Pfam" id="PF20579">
    <property type="entry name" value="LapA"/>
    <property type="match status" value="4"/>
</dbReference>
<dbReference type="InterPro" id="IPR046779">
    <property type="entry name" value="LapA_adhesin_dom"/>
</dbReference>
<dbReference type="EMBL" id="JAHSTV010000031">
    <property type="protein sequence ID" value="MBV4467466.1"/>
    <property type="molecule type" value="Genomic_DNA"/>
</dbReference>
<dbReference type="Proteomes" id="UP000886900">
    <property type="component" value="Unassembled WGS sequence"/>
</dbReference>
<reference evidence="2" key="1">
    <citation type="submission" date="2021-06" db="EMBL/GenBank/DDBJ databases">
        <title>Updating the genus Pseudomonas: Description of 43 new species and partition of the Pseudomonas putida group.</title>
        <authorList>
            <person name="Girard L."/>
            <person name="Lood C."/>
            <person name="Vandamme P."/>
            <person name="Rokni-Zadeh H."/>
            <person name="Van Noort V."/>
            <person name="Hofte M."/>
            <person name="Lavigne R."/>
            <person name="De Mot R."/>
        </authorList>
    </citation>
    <scope>NUCLEOTIDE SEQUENCE</scope>
    <source>
        <strain evidence="2">SWRI79</strain>
    </source>
</reference>
<feature type="domain" description="LapA adhesin" evidence="1">
    <location>
        <begin position="115"/>
        <end position="213"/>
    </location>
</feature>
<name>A0ABS6Q421_9PSED</name>
<gene>
    <name evidence="2" type="ORF">KVG95_29590</name>
</gene>
<protein>
    <recommendedName>
        <fullName evidence="1">LapA adhesin domain-containing protein</fullName>
    </recommendedName>
</protein>
<feature type="domain" description="LapA adhesin" evidence="1">
    <location>
        <begin position="15"/>
        <end position="113"/>
    </location>
</feature>
<feature type="non-terminal residue" evidence="2">
    <location>
        <position position="355"/>
    </location>
</feature>
<dbReference type="RefSeq" id="WP_217858959.1">
    <property type="nucleotide sequence ID" value="NZ_JAHSTV010000031.1"/>
</dbReference>
<keyword evidence="3" id="KW-1185">Reference proteome</keyword>
<sequence>VDGKSADTSVTDTPDTTTLSLSATDSVAEGGSIVYTATLTNAAGTPVTVTLSNGAVITIAAGATTGSVTVDAPKDDVYKDAGQVEVTIKDAAGGNFENLATSPAAAVTEVTDTLDTSTVNLTATSTVAEGGTVVYTASVSAPVTGSPVVVTLSNGQTITIPVGSNSGSVDFVAPNDALAGGGSLSVKIDDAKGGNYEKLEIDGKSADTSVTDTQDTTNLSLTATGTVDEGGQITYTATLTNAAGTPVTVTLSNGTVITIEAGKTTGSVTVDAPKDDVYKDAGTVEATIKGATGGGFENLVASDTPAVTTVNDTLDTSTVSLTATSSVAEGGTVVYTASVSAPVTGSPVVVTLSNG</sequence>
<proteinExistence type="predicted"/>
<comment type="caution">
    <text evidence="2">The sequence shown here is derived from an EMBL/GenBank/DDBJ whole genome shotgun (WGS) entry which is preliminary data.</text>
</comment>